<protein>
    <submittedName>
        <fullName evidence="1">Uncharacterized protein</fullName>
    </submittedName>
</protein>
<sequence length="67" mass="6931">MKKSINVLVEKLTENEKGQFTGGFGSIKGGFNIGENLMPSDNPGDCVNGGDCSSSSNGGKCTNSRIC</sequence>
<dbReference type="AlphaFoldDB" id="A0A2T8HG30"/>
<evidence type="ECO:0000313" key="2">
    <source>
        <dbReference type="Proteomes" id="UP000245627"/>
    </source>
</evidence>
<accession>A0A2T8HG30</accession>
<comment type="caution">
    <text evidence="1">The sequence shown here is derived from an EMBL/GenBank/DDBJ whole genome shotgun (WGS) entry which is preliminary data.</text>
</comment>
<dbReference type="EMBL" id="QDKG01000006">
    <property type="protein sequence ID" value="PVH24397.1"/>
    <property type="molecule type" value="Genomic_DNA"/>
</dbReference>
<keyword evidence="2" id="KW-1185">Reference proteome</keyword>
<evidence type="ECO:0000313" key="1">
    <source>
        <dbReference type="EMBL" id="PVH24397.1"/>
    </source>
</evidence>
<dbReference type="OrthoDB" id="1513871at2"/>
<reference evidence="1 2" key="1">
    <citation type="submission" date="2018-04" db="EMBL/GenBank/DDBJ databases">
        <title>Sphingobacterium cortibacter sp. nov.</title>
        <authorList>
            <person name="Li Y."/>
        </authorList>
    </citation>
    <scope>NUCLEOTIDE SEQUENCE [LARGE SCALE GENOMIC DNA]</scope>
    <source>
        <strain evidence="1 2">2c-3</strain>
    </source>
</reference>
<gene>
    <name evidence="1" type="ORF">DC487_15060</name>
</gene>
<name>A0A2T8HG30_9SPHI</name>
<dbReference type="RefSeq" id="WP_116776795.1">
    <property type="nucleotide sequence ID" value="NZ_QDKG01000006.1"/>
</dbReference>
<proteinExistence type="predicted"/>
<dbReference type="Proteomes" id="UP000245627">
    <property type="component" value="Unassembled WGS sequence"/>
</dbReference>
<organism evidence="1 2">
    <name type="scientific">Sphingobacterium corticibacter</name>
    <dbReference type="NCBI Taxonomy" id="2171749"/>
    <lineage>
        <taxon>Bacteria</taxon>
        <taxon>Pseudomonadati</taxon>
        <taxon>Bacteroidota</taxon>
        <taxon>Sphingobacteriia</taxon>
        <taxon>Sphingobacteriales</taxon>
        <taxon>Sphingobacteriaceae</taxon>
        <taxon>Sphingobacterium</taxon>
    </lineage>
</organism>